<dbReference type="EMBL" id="AFJM02000037">
    <property type="protein sequence ID" value="EMM72617.1"/>
    <property type="molecule type" value="Genomic_DNA"/>
</dbReference>
<reference evidence="1 2" key="1">
    <citation type="submission" date="2013-01" db="EMBL/GenBank/DDBJ databases">
        <authorList>
            <person name="Harkins D.M."/>
            <person name="Durkin A.S."/>
            <person name="Brinkac L.M."/>
            <person name="Haft D.H."/>
            <person name="Selengut J.D."/>
            <person name="Sanka R."/>
            <person name="DePew J."/>
            <person name="Purushe J."/>
            <person name="Hospenthal D.R."/>
            <person name="Murray C.K."/>
            <person name="Pimentel G."/>
            <person name="Wasfy M."/>
            <person name="Vinetz J.M."/>
            <person name="Sutton G.G."/>
            <person name="Nierman W.C."/>
            <person name="Fouts D.E."/>
        </authorList>
    </citation>
    <scope>NUCLEOTIDE SEQUENCE [LARGE SCALE GENOMIC DNA]</scope>
    <source>
        <strain evidence="1 2">2006001855</strain>
    </source>
</reference>
<dbReference type="AlphaFoldDB" id="M6FND3"/>
<protein>
    <submittedName>
        <fullName evidence="1">Uncharacterized protein</fullName>
    </submittedName>
</protein>
<dbReference type="Proteomes" id="UP000012101">
    <property type="component" value="Unassembled WGS sequence"/>
</dbReference>
<evidence type="ECO:0000313" key="2">
    <source>
        <dbReference type="Proteomes" id="UP000012101"/>
    </source>
</evidence>
<name>M6FND3_9LEPT</name>
<sequence>MLSQLGFTILNRKGFTSSSSYETERSSLDFLINEKSFLINVSSV</sequence>
<organism evidence="1 2">
    <name type="scientific">Leptospira weilii str. 2006001855</name>
    <dbReference type="NCBI Taxonomy" id="996804"/>
    <lineage>
        <taxon>Bacteria</taxon>
        <taxon>Pseudomonadati</taxon>
        <taxon>Spirochaetota</taxon>
        <taxon>Spirochaetia</taxon>
        <taxon>Leptospirales</taxon>
        <taxon>Leptospiraceae</taxon>
        <taxon>Leptospira</taxon>
    </lineage>
</organism>
<gene>
    <name evidence="1" type="ORF">LEP1GSC038_1836</name>
</gene>
<evidence type="ECO:0000313" key="1">
    <source>
        <dbReference type="EMBL" id="EMM72617.1"/>
    </source>
</evidence>
<comment type="caution">
    <text evidence="1">The sequence shown here is derived from an EMBL/GenBank/DDBJ whole genome shotgun (WGS) entry which is preliminary data.</text>
</comment>
<proteinExistence type="predicted"/>
<accession>M6FND3</accession>